<proteinExistence type="predicted"/>
<sequence>MAKSLGYYTFTGVQEVQAGNILPLTNTTRQFGRCIRLRNNTVVLKNAGCCDSNERAAGYYTVSVNATLTASAEGQVTVSLYQDGNLVPGAVQTSSAAENGIVNFGFTAPVRVFCGQGESILSIYVNSQTVNTMNVAMEVVKE</sequence>
<reference evidence="1" key="1">
    <citation type="journal article" date="2021" name="Proc. Natl. Acad. Sci. U.S.A.">
        <title>A Catalog of Tens of Thousands of Viruses from Human Metagenomes Reveals Hidden Associations with Chronic Diseases.</title>
        <authorList>
            <person name="Tisza M.J."/>
            <person name="Buck C.B."/>
        </authorList>
    </citation>
    <scope>NUCLEOTIDE SEQUENCE</scope>
    <source>
        <strain evidence="1">CtiJY10</strain>
    </source>
</reference>
<accession>A0A8S5N4L6</accession>
<evidence type="ECO:0000313" key="1">
    <source>
        <dbReference type="EMBL" id="DAD89388.1"/>
    </source>
</evidence>
<dbReference type="EMBL" id="BK015060">
    <property type="protein sequence ID" value="DAD89388.1"/>
    <property type="molecule type" value="Genomic_DNA"/>
</dbReference>
<protein>
    <submittedName>
        <fullName evidence="1">Uncharacterized protein</fullName>
    </submittedName>
</protein>
<name>A0A8S5N4L6_9CAUD</name>
<organism evidence="1">
    <name type="scientific">Podoviridae sp. ctiJY10</name>
    <dbReference type="NCBI Taxonomy" id="2826572"/>
    <lineage>
        <taxon>Viruses</taxon>
        <taxon>Duplodnaviria</taxon>
        <taxon>Heunggongvirae</taxon>
        <taxon>Uroviricota</taxon>
        <taxon>Caudoviricetes</taxon>
    </lineage>
</organism>